<dbReference type="GO" id="GO:0005576">
    <property type="term" value="C:extracellular region"/>
    <property type="evidence" value="ECO:0007669"/>
    <property type="project" value="TreeGrafter"/>
</dbReference>
<dbReference type="Gene3D" id="3.10.50.10">
    <property type="match status" value="1"/>
</dbReference>
<proteinExistence type="predicted"/>
<dbReference type="GO" id="GO:0004568">
    <property type="term" value="F:chitinase activity"/>
    <property type="evidence" value="ECO:0007669"/>
    <property type="project" value="TreeGrafter"/>
</dbReference>
<accession>A0A183EJD1</accession>
<reference evidence="4" key="1">
    <citation type="submission" date="2016-06" db="UniProtKB">
        <authorList>
            <consortium name="WormBaseParasite"/>
        </authorList>
    </citation>
    <scope>IDENTIFICATION</scope>
</reference>
<dbReference type="InterPro" id="IPR050314">
    <property type="entry name" value="Glycosyl_Hydrlase_18"/>
</dbReference>
<dbReference type="GO" id="GO:0006032">
    <property type="term" value="P:chitin catabolic process"/>
    <property type="evidence" value="ECO:0007669"/>
    <property type="project" value="TreeGrafter"/>
</dbReference>
<evidence type="ECO:0000313" key="3">
    <source>
        <dbReference type="Proteomes" id="UP000271098"/>
    </source>
</evidence>
<dbReference type="Gene3D" id="3.20.20.80">
    <property type="entry name" value="Glycosidases"/>
    <property type="match status" value="1"/>
</dbReference>
<dbReference type="Proteomes" id="UP000271098">
    <property type="component" value="Unassembled WGS sequence"/>
</dbReference>
<dbReference type="GO" id="GO:0005975">
    <property type="term" value="P:carbohydrate metabolic process"/>
    <property type="evidence" value="ECO:0007669"/>
    <property type="project" value="InterPro"/>
</dbReference>
<dbReference type="Pfam" id="PF00704">
    <property type="entry name" value="Glyco_hydro_18"/>
    <property type="match status" value="1"/>
</dbReference>
<dbReference type="InterPro" id="IPR001223">
    <property type="entry name" value="Glyco_hydro18_cat"/>
</dbReference>
<dbReference type="PROSITE" id="PS51910">
    <property type="entry name" value="GH18_2"/>
    <property type="match status" value="1"/>
</dbReference>
<feature type="domain" description="GH18" evidence="1">
    <location>
        <begin position="1"/>
        <end position="238"/>
    </location>
</feature>
<dbReference type="WBParaSite" id="GPUH_0002109701-mRNA-1">
    <property type="protein sequence ID" value="GPUH_0002109701-mRNA-1"/>
    <property type="gene ID" value="GPUH_0002109701"/>
</dbReference>
<evidence type="ECO:0000259" key="1">
    <source>
        <dbReference type="PROSITE" id="PS51910"/>
    </source>
</evidence>
<dbReference type="EMBL" id="UYRT01091768">
    <property type="protein sequence ID" value="VDN37436.1"/>
    <property type="molecule type" value="Genomic_DNA"/>
</dbReference>
<evidence type="ECO:0000313" key="2">
    <source>
        <dbReference type="EMBL" id="VDN37436.1"/>
    </source>
</evidence>
<dbReference type="InterPro" id="IPR029070">
    <property type="entry name" value="Chitinase_insertion_sf"/>
</dbReference>
<dbReference type="PANTHER" id="PTHR11177">
    <property type="entry name" value="CHITINASE"/>
    <property type="match status" value="1"/>
</dbReference>
<reference evidence="2 3" key="2">
    <citation type="submission" date="2018-11" db="EMBL/GenBank/DDBJ databases">
        <authorList>
            <consortium name="Pathogen Informatics"/>
        </authorList>
    </citation>
    <scope>NUCLEOTIDE SEQUENCE [LARGE SCALE GENOMIC DNA]</scope>
</reference>
<dbReference type="SUPFAM" id="SSF51445">
    <property type="entry name" value="(Trans)glycosidases"/>
    <property type="match status" value="1"/>
</dbReference>
<dbReference type="OrthoDB" id="76388at2759"/>
<sequence>MALIWIGNIRSESPRITPNLLRFAVPTTLLSFKLLPVIFTDCSLKAFQELKNGFVDEAKRTKKEQLLLTAAVAAGKDKIDGGYDVPSLAKNFDLLFLMSYDLHGSWDRNVDMHAKLYATKGETSGVGIYNTQYAANYWAQKGMPKNKIIIGIPTYGQGWTLANPSQTAIGSPAIRASAASSTNPEGGTAAYWEARDSICDYIKSGGNETVNREGVGAYMAKGNQWYGYDNPETVRIKV</sequence>
<dbReference type="GO" id="GO:0008061">
    <property type="term" value="F:chitin binding"/>
    <property type="evidence" value="ECO:0007669"/>
    <property type="project" value="InterPro"/>
</dbReference>
<dbReference type="AlphaFoldDB" id="A0A183EJD1"/>
<dbReference type="InterPro" id="IPR017853">
    <property type="entry name" value="GH"/>
</dbReference>
<dbReference type="SUPFAM" id="SSF54556">
    <property type="entry name" value="Chitinase insertion domain"/>
    <property type="match status" value="1"/>
</dbReference>
<dbReference type="InterPro" id="IPR011583">
    <property type="entry name" value="Chitinase_II/V-like_cat"/>
</dbReference>
<dbReference type="PANTHER" id="PTHR11177:SF400">
    <property type="entry name" value="ENDOCHITINASE-RELATED"/>
    <property type="match status" value="1"/>
</dbReference>
<keyword evidence="3" id="KW-1185">Reference proteome</keyword>
<name>A0A183EJD1_9BILA</name>
<gene>
    <name evidence="2" type="ORF">GPUH_LOCUS21072</name>
</gene>
<organism evidence="4">
    <name type="scientific">Gongylonema pulchrum</name>
    <dbReference type="NCBI Taxonomy" id="637853"/>
    <lineage>
        <taxon>Eukaryota</taxon>
        <taxon>Metazoa</taxon>
        <taxon>Ecdysozoa</taxon>
        <taxon>Nematoda</taxon>
        <taxon>Chromadorea</taxon>
        <taxon>Rhabditida</taxon>
        <taxon>Spirurina</taxon>
        <taxon>Spiruromorpha</taxon>
        <taxon>Spiruroidea</taxon>
        <taxon>Gongylonematidae</taxon>
        <taxon>Gongylonema</taxon>
    </lineage>
</organism>
<evidence type="ECO:0000313" key="4">
    <source>
        <dbReference type="WBParaSite" id="GPUH_0002109701-mRNA-1"/>
    </source>
</evidence>
<protein>
    <submittedName>
        <fullName evidence="4">Glyco_18 domain-containing protein</fullName>
    </submittedName>
</protein>
<dbReference type="SMART" id="SM00636">
    <property type="entry name" value="Glyco_18"/>
    <property type="match status" value="1"/>
</dbReference>